<evidence type="ECO:0000256" key="1">
    <source>
        <dbReference type="ARBA" id="ARBA00023125"/>
    </source>
</evidence>
<dbReference type="Pfam" id="PF00440">
    <property type="entry name" value="TetR_N"/>
    <property type="match status" value="1"/>
</dbReference>
<name>A0ABV8QCD8_9MICO</name>
<dbReference type="RefSeq" id="WP_390232067.1">
    <property type="nucleotide sequence ID" value="NZ_JBHSCN010000022.1"/>
</dbReference>
<keyword evidence="1 2" id="KW-0238">DNA-binding</keyword>
<proteinExistence type="predicted"/>
<gene>
    <name evidence="4" type="ORF">ACFOYW_17565</name>
</gene>
<dbReference type="PRINTS" id="PR00455">
    <property type="entry name" value="HTHTETR"/>
</dbReference>
<evidence type="ECO:0000313" key="4">
    <source>
        <dbReference type="EMBL" id="MFC4245180.1"/>
    </source>
</evidence>
<dbReference type="PANTHER" id="PTHR30055">
    <property type="entry name" value="HTH-TYPE TRANSCRIPTIONAL REGULATOR RUTR"/>
    <property type="match status" value="1"/>
</dbReference>
<protein>
    <submittedName>
        <fullName evidence="4">TetR/AcrR family transcriptional regulator</fullName>
    </submittedName>
</protein>
<evidence type="ECO:0000259" key="3">
    <source>
        <dbReference type="PROSITE" id="PS50977"/>
    </source>
</evidence>
<feature type="domain" description="HTH tetR-type" evidence="3">
    <location>
        <begin position="9"/>
        <end position="69"/>
    </location>
</feature>
<dbReference type="EMBL" id="JBHSCN010000022">
    <property type="protein sequence ID" value="MFC4245180.1"/>
    <property type="molecule type" value="Genomic_DNA"/>
</dbReference>
<dbReference type="InterPro" id="IPR050109">
    <property type="entry name" value="HTH-type_TetR-like_transc_reg"/>
</dbReference>
<dbReference type="SUPFAM" id="SSF46689">
    <property type="entry name" value="Homeodomain-like"/>
    <property type="match status" value="1"/>
</dbReference>
<reference evidence="5" key="1">
    <citation type="journal article" date="2019" name="Int. J. Syst. Evol. Microbiol.">
        <title>The Global Catalogue of Microorganisms (GCM) 10K type strain sequencing project: providing services to taxonomists for standard genome sequencing and annotation.</title>
        <authorList>
            <consortium name="The Broad Institute Genomics Platform"/>
            <consortium name="The Broad Institute Genome Sequencing Center for Infectious Disease"/>
            <person name="Wu L."/>
            <person name="Ma J."/>
        </authorList>
    </citation>
    <scope>NUCLEOTIDE SEQUENCE [LARGE SCALE GENOMIC DNA]</scope>
    <source>
        <strain evidence="5">CGMCC 1.10363</strain>
    </source>
</reference>
<organism evidence="4 5">
    <name type="scientific">Gryllotalpicola reticulitermitis</name>
    <dbReference type="NCBI Taxonomy" id="1184153"/>
    <lineage>
        <taxon>Bacteria</taxon>
        <taxon>Bacillati</taxon>
        <taxon>Actinomycetota</taxon>
        <taxon>Actinomycetes</taxon>
        <taxon>Micrococcales</taxon>
        <taxon>Microbacteriaceae</taxon>
        <taxon>Gryllotalpicola</taxon>
    </lineage>
</organism>
<accession>A0ABV8QCD8</accession>
<dbReference type="InterPro" id="IPR009057">
    <property type="entry name" value="Homeodomain-like_sf"/>
</dbReference>
<dbReference type="Proteomes" id="UP001595900">
    <property type="component" value="Unassembled WGS sequence"/>
</dbReference>
<dbReference type="Gene3D" id="1.10.357.10">
    <property type="entry name" value="Tetracycline Repressor, domain 2"/>
    <property type="match status" value="1"/>
</dbReference>
<dbReference type="PROSITE" id="PS50977">
    <property type="entry name" value="HTH_TETR_2"/>
    <property type="match status" value="1"/>
</dbReference>
<evidence type="ECO:0000256" key="2">
    <source>
        <dbReference type="PROSITE-ProRule" id="PRU00335"/>
    </source>
</evidence>
<evidence type="ECO:0000313" key="5">
    <source>
        <dbReference type="Proteomes" id="UP001595900"/>
    </source>
</evidence>
<sequence>MTVETDARASNRQRIVAVAAALLRDGGQSAVTTRSVADRAGVQAPTIYRLFGDKDGLLDAIAEHEMTIFATAKRSAVAVAADDDIDPIEDLRTGWDMTVGFGLANPDLYALISDPSRRPRSPAAAAGMQLLADRVHRVARAGRLQVSEDRAVDLIHAAGTGAVLATLAKPAAERDQRLADAMFDAILTQIIAPDDVDRAARRATPTESPIDVAAHAVALRAHADDLAALSENERRMLTEWLDRVIAGPRP</sequence>
<keyword evidence="5" id="KW-1185">Reference proteome</keyword>
<dbReference type="InterPro" id="IPR001647">
    <property type="entry name" value="HTH_TetR"/>
</dbReference>
<dbReference type="PANTHER" id="PTHR30055:SF209">
    <property type="entry name" value="POSSIBLE TRANSCRIPTIONAL REGULATORY PROTEIN (PROBABLY TETR-FAMILY)"/>
    <property type="match status" value="1"/>
</dbReference>
<dbReference type="Gene3D" id="1.10.10.60">
    <property type="entry name" value="Homeodomain-like"/>
    <property type="match status" value="1"/>
</dbReference>
<feature type="DNA-binding region" description="H-T-H motif" evidence="2">
    <location>
        <begin position="32"/>
        <end position="51"/>
    </location>
</feature>
<comment type="caution">
    <text evidence="4">The sequence shown here is derived from an EMBL/GenBank/DDBJ whole genome shotgun (WGS) entry which is preliminary data.</text>
</comment>